<accession>A0A0V0SN75</accession>
<keyword evidence="2" id="KW-1185">Reference proteome</keyword>
<sequence>MTDGQESCFTELQNYYEYTLRYERFYAQHLIQKPLSVSYFFETNCKINVKCVDQMLRNL</sequence>
<name>A0A0V0SN75_9BILA</name>
<dbReference type="Proteomes" id="UP000054630">
    <property type="component" value="Unassembled WGS sequence"/>
</dbReference>
<evidence type="ECO:0000313" key="2">
    <source>
        <dbReference type="Proteomes" id="UP000054630"/>
    </source>
</evidence>
<proteinExistence type="predicted"/>
<comment type="caution">
    <text evidence="1">The sequence shown here is derived from an EMBL/GenBank/DDBJ whole genome shotgun (WGS) entry which is preliminary data.</text>
</comment>
<dbReference type="AlphaFoldDB" id="A0A0V0SN75"/>
<protein>
    <submittedName>
        <fullName evidence="1">Uncharacterized protein</fullName>
    </submittedName>
</protein>
<gene>
    <name evidence="1" type="ORF">T07_4055</name>
</gene>
<reference evidence="1 2" key="1">
    <citation type="submission" date="2015-01" db="EMBL/GenBank/DDBJ databases">
        <title>Evolution of Trichinella species and genotypes.</title>
        <authorList>
            <person name="Korhonen P.K."/>
            <person name="Edoardo P."/>
            <person name="Giuseppe L.R."/>
            <person name="Gasser R.B."/>
        </authorList>
    </citation>
    <scope>NUCLEOTIDE SEQUENCE [LARGE SCALE GENOMIC DNA]</scope>
    <source>
        <strain evidence="1">ISS37</strain>
    </source>
</reference>
<organism evidence="1 2">
    <name type="scientific">Trichinella nelsoni</name>
    <dbReference type="NCBI Taxonomy" id="6336"/>
    <lineage>
        <taxon>Eukaryota</taxon>
        <taxon>Metazoa</taxon>
        <taxon>Ecdysozoa</taxon>
        <taxon>Nematoda</taxon>
        <taxon>Enoplea</taxon>
        <taxon>Dorylaimia</taxon>
        <taxon>Trichinellida</taxon>
        <taxon>Trichinellidae</taxon>
        <taxon>Trichinella</taxon>
    </lineage>
</organism>
<evidence type="ECO:0000313" key="1">
    <source>
        <dbReference type="EMBL" id="KRX28124.1"/>
    </source>
</evidence>
<dbReference type="EMBL" id="JYDL01000001">
    <property type="protein sequence ID" value="KRX28124.1"/>
    <property type="molecule type" value="Genomic_DNA"/>
</dbReference>